<dbReference type="Proteomes" id="UP001303473">
    <property type="component" value="Unassembled WGS sequence"/>
</dbReference>
<proteinExistence type="predicted"/>
<evidence type="ECO:0000313" key="1">
    <source>
        <dbReference type="EMBL" id="KAK3940414.1"/>
    </source>
</evidence>
<name>A0AAN6S4P4_9PEZI</name>
<keyword evidence="2" id="KW-1185">Reference proteome</keyword>
<sequence length="260" mass="30491">MTTLDTFSTLVRASNARAKDLLLAPGARDDAGDTAQMGWANRPQAVRTIHKNWQALLGLYHEELDTLREDWALETFGRSHMRGNYRPSRDPGPDFGRWFPQRIKESMVGGAVYRRLYRLRYGLAASEDVVNRPFWVVNWRSLQRKYMERKKIIDEKYTRLLGIRVLTGQWRDQSRFFPVHPADLLWGGWPEYYPGQNILQVRTRLGTSPPDYDWHYKIEVLGRDGKFFCDCGYKLRGRGCREAVERWKGFGFTILNPKRT</sequence>
<gene>
    <name evidence="1" type="ORF">QBC46DRAFT_449513</name>
</gene>
<organism evidence="1 2">
    <name type="scientific">Diplogelasinospora grovesii</name>
    <dbReference type="NCBI Taxonomy" id="303347"/>
    <lineage>
        <taxon>Eukaryota</taxon>
        <taxon>Fungi</taxon>
        <taxon>Dikarya</taxon>
        <taxon>Ascomycota</taxon>
        <taxon>Pezizomycotina</taxon>
        <taxon>Sordariomycetes</taxon>
        <taxon>Sordariomycetidae</taxon>
        <taxon>Sordariales</taxon>
        <taxon>Diplogelasinosporaceae</taxon>
        <taxon>Diplogelasinospora</taxon>
    </lineage>
</organism>
<protein>
    <submittedName>
        <fullName evidence="1">Uncharacterized protein</fullName>
    </submittedName>
</protein>
<accession>A0AAN6S4P4</accession>
<reference evidence="2" key="1">
    <citation type="journal article" date="2023" name="Mol. Phylogenet. Evol.">
        <title>Genome-scale phylogeny and comparative genomics of the fungal order Sordariales.</title>
        <authorList>
            <person name="Hensen N."/>
            <person name="Bonometti L."/>
            <person name="Westerberg I."/>
            <person name="Brannstrom I.O."/>
            <person name="Guillou S."/>
            <person name="Cros-Aarteil S."/>
            <person name="Calhoun S."/>
            <person name="Haridas S."/>
            <person name="Kuo A."/>
            <person name="Mondo S."/>
            <person name="Pangilinan J."/>
            <person name="Riley R."/>
            <person name="LaButti K."/>
            <person name="Andreopoulos B."/>
            <person name="Lipzen A."/>
            <person name="Chen C."/>
            <person name="Yan M."/>
            <person name="Daum C."/>
            <person name="Ng V."/>
            <person name="Clum A."/>
            <person name="Steindorff A."/>
            <person name="Ohm R.A."/>
            <person name="Martin F."/>
            <person name="Silar P."/>
            <person name="Natvig D.O."/>
            <person name="Lalanne C."/>
            <person name="Gautier V."/>
            <person name="Ament-Velasquez S.L."/>
            <person name="Kruys A."/>
            <person name="Hutchinson M.I."/>
            <person name="Powell A.J."/>
            <person name="Barry K."/>
            <person name="Miller A.N."/>
            <person name="Grigoriev I.V."/>
            <person name="Debuchy R."/>
            <person name="Gladieux P."/>
            <person name="Hiltunen Thoren M."/>
            <person name="Johannesson H."/>
        </authorList>
    </citation>
    <scope>NUCLEOTIDE SEQUENCE [LARGE SCALE GENOMIC DNA]</scope>
    <source>
        <strain evidence="2">CBS 340.73</strain>
    </source>
</reference>
<dbReference type="AlphaFoldDB" id="A0AAN6S4P4"/>
<dbReference type="EMBL" id="MU853796">
    <property type="protein sequence ID" value="KAK3940414.1"/>
    <property type="molecule type" value="Genomic_DNA"/>
</dbReference>
<comment type="caution">
    <text evidence="1">The sequence shown here is derived from an EMBL/GenBank/DDBJ whole genome shotgun (WGS) entry which is preliminary data.</text>
</comment>
<evidence type="ECO:0000313" key="2">
    <source>
        <dbReference type="Proteomes" id="UP001303473"/>
    </source>
</evidence>